<dbReference type="SUPFAM" id="SSF56112">
    <property type="entry name" value="Protein kinase-like (PK-like)"/>
    <property type="match status" value="1"/>
</dbReference>
<dbReference type="EMBL" id="JAMKFB020000018">
    <property type="protein sequence ID" value="KAL0167439.1"/>
    <property type="molecule type" value="Genomic_DNA"/>
</dbReference>
<evidence type="ECO:0000313" key="2">
    <source>
        <dbReference type="Proteomes" id="UP001529510"/>
    </source>
</evidence>
<dbReference type="InterPro" id="IPR011009">
    <property type="entry name" value="Kinase-like_dom_sf"/>
</dbReference>
<reference evidence="1 2" key="1">
    <citation type="submission" date="2024-05" db="EMBL/GenBank/DDBJ databases">
        <title>Genome sequencing and assembly of Indian major carp, Cirrhinus mrigala (Hamilton, 1822).</title>
        <authorList>
            <person name="Mohindra V."/>
            <person name="Chowdhury L.M."/>
            <person name="Lal K."/>
            <person name="Jena J.K."/>
        </authorList>
    </citation>
    <scope>NUCLEOTIDE SEQUENCE [LARGE SCALE GENOMIC DNA]</scope>
    <source>
        <strain evidence="1">CM1030</strain>
        <tissue evidence="1">Blood</tissue>
    </source>
</reference>
<sequence length="52" mass="5998">MPPGARVSRDCRDLLLRLLERDPDSRITFDEFFLHPFVDLEHMPSAESLGKA</sequence>
<dbReference type="AlphaFoldDB" id="A0ABD0P0A1"/>
<keyword evidence="2" id="KW-1185">Reference proteome</keyword>
<dbReference type="Proteomes" id="UP001529510">
    <property type="component" value="Unassembled WGS sequence"/>
</dbReference>
<protein>
    <submittedName>
        <fullName evidence="1">Uncharacterized protein</fullName>
    </submittedName>
</protein>
<comment type="caution">
    <text evidence="1">The sequence shown here is derived from an EMBL/GenBank/DDBJ whole genome shotgun (WGS) entry which is preliminary data.</text>
</comment>
<gene>
    <name evidence="1" type="ORF">M9458_035661</name>
</gene>
<feature type="non-terminal residue" evidence="1">
    <location>
        <position position="52"/>
    </location>
</feature>
<dbReference type="Gene3D" id="1.10.510.10">
    <property type="entry name" value="Transferase(Phosphotransferase) domain 1"/>
    <property type="match status" value="1"/>
</dbReference>
<proteinExistence type="predicted"/>
<organism evidence="1 2">
    <name type="scientific">Cirrhinus mrigala</name>
    <name type="common">Mrigala</name>
    <dbReference type="NCBI Taxonomy" id="683832"/>
    <lineage>
        <taxon>Eukaryota</taxon>
        <taxon>Metazoa</taxon>
        <taxon>Chordata</taxon>
        <taxon>Craniata</taxon>
        <taxon>Vertebrata</taxon>
        <taxon>Euteleostomi</taxon>
        <taxon>Actinopterygii</taxon>
        <taxon>Neopterygii</taxon>
        <taxon>Teleostei</taxon>
        <taxon>Ostariophysi</taxon>
        <taxon>Cypriniformes</taxon>
        <taxon>Cyprinidae</taxon>
        <taxon>Labeoninae</taxon>
        <taxon>Labeonini</taxon>
        <taxon>Cirrhinus</taxon>
    </lineage>
</organism>
<evidence type="ECO:0000313" key="1">
    <source>
        <dbReference type="EMBL" id="KAL0167439.1"/>
    </source>
</evidence>
<accession>A0ABD0P0A1</accession>
<name>A0ABD0P0A1_CIRMR</name>